<feature type="signal peptide" evidence="11">
    <location>
        <begin position="1"/>
        <end position="24"/>
    </location>
</feature>
<feature type="region of interest" description="Disordered" evidence="10">
    <location>
        <begin position="212"/>
        <end position="248"/>
    </location>
</feature>
<keyword evidence="16" id="KW-1185">Reference proteome</keyword>
<dbReference type="InterPro" id="IPR001919">
    <property type="entry name" value="CBD2"/>
</dbReference>
<dbReference type="Gene3D" id="3.20.20.80">
    <property type="entry name" value="Glycosidases"/>
    <property type="match status" value="1"/>
</dbReference>
<dbReference type="SUPFAM" id="SSF51445">
    <property type="entry name" value="(Trans)glycosidases"/>
    <property type="match status" value="1"/>
</dbReference>
<dbReference type="PROSITE" id="PS51173">
    <property type="entry name" value="CBM2"/>
    <property type="match status" value="1"/>
</dbReference>
<feature type="domain" description="Fibronectin type-III" evidence="12">
    <location>
        <begin position="145"/>
        <end position="231"/>
    </location>
</feature>
<sequence length="756" mass="79921">MRRLISALLTLVVIAALATAPARAANRQTGQAPSSADGVTATYSIEGTRAKFIIANNTSATISTWSVVFELPAGVNASNADNGSIAQSGRTVTLSPAYFNATVGAGRNTEPYSPTFTVSQSGAQPSSCRVNDVNCDGSADTAPSAPGGLKSPVKTTKTISLTWDAAKQGSLPITAYEVYNGSTLATTVPETSATVTGLTPNTDYSFTVKARDRKGGLSPASEPLSVKTNNPADDTEAPSVPGGLRSTGKDSASVKLAWTASTDKSGVANYDVLVDGKVATTAAGTTATVAGLSPSTAYSFTVQARDIYDNVSAASAPVKVTTDDVVANGYARVGYFVQWGIYGRQYFVKNLDTTGNAAKLTHILYAFGNIDPKNLTCLHGVTKGTTADPQDPSQGDGAGDAEADYSRPFAAAQSVDGQADTGYEKLRGNYNQLKKLKAKYPKLKILMSIGGWTYSKYFSDVAATDASRKKFVASCLDIYIKGNLPVYNGAGGPGTAAGIFDGIDLDWEWPGAEGHAGNHIGKDDKKNNTLLIAEFRRQLDEMTKSTGKRYELSAFTPADPAKIEAGWELAEVAKSMDMFNVQGYDFHGAGSDNSWEPNRTGHQGNLYTDTDDPYPFHFSVENAVKAYLDAGVNPRKITVGLAYYGRGWQNVTDGGKKGDWQDAKGAAPGQFPEEAGTRGYSNLLASVPNCTINHDEQAVATTCYTGNNGQWWTFDDAWSIGKKMAWLKSKGLLGAMIWEMSGDPGVLTKAVDDGLK</sequence>
<evidence type="ECO:0000259" key="13">
    <source>
        <dbReference type="PROSITE" id="PS51173"/>
    </source>
</evidence>
<dbReference type="InterPro" id="IPR008965">
    <property type="entry name" value="CBM2/CBM3_carb-bd_dom_sf"/>
</dbReference>
<dbReference type="EC" id="3.2.1.14" evidence="3"/>
<dbReference type="PANTHER" id="PTHR11177:SF317">
    <property type="entry name" value="CHITINASE 12-RELATED"/>
    <property type="match status" value="1"/>
</dbReference>
<dbReference type="EMBL" id="CP059572">
    <property type="protein sequence ID" value="QXJ19761.1"/>
    <property type="molecule type" value="Genomic_DNA"/>
</dbReference>
<evidence type="ECO:0000259" key="12">
    <source>
        <dbReference type="PROSITE" id="PS50853"/>
    </source>
</evidence>
<evidence type="ECO:0000313" key="16">
    <source>
        <dbReference type="Proteomes" id="UP001049518"/>
    </source>
</evidence>
<dbReference type="SMART" id="SM00637">
    <property type="entry name" value="CBD_II"/>
    <property type="match status" value="1"/>
</dbReference>
<dbReference type="InterPro" id="IPR029070">
    <property type="entry name" value="Chitinase_insertion_sf"/>
</dbReference>
<dbReference type="CDD" id="cd06548">
    <property type="entry name" value="GH18_chitinase"/>
    <property type="match status" value="1"/>
</dbReference>
<dbReference type="PANTHER" id="PTHR11177">
    <property type="entry name" value="CHITINASE"/>
    <property type="match status" value="1"/>
</dbReference>
<dbReference type="InterPro" id="IPR036116">
    <property type="entry name" value="FN3_sf"/>
</dbReference>
<keyword evidence="5" id="KW-0146">Chitin degradation</keyword>
<keyword evidence="6" id="KW-0119">Carbohydrate metabolism</keyword>
<keyword evidence="11" id="KW-0732">Signal</keyword>
<evidence type="ECO:0000256" key="8">
    <source>
        <dbReference type="ARBA" id="ARBA00023326"/>
    </source>
</evidence>
<evidence type="ECO:0000259" key="14">
    <source>
        <dbReference type="PROSITE" id="PS51910"/>
    </source>
</evidence>
<feature type="domain" description="CBM2" evidence="13">
    <location>
        <begin position="27"/>
        <end position="138"/>
    </location>
</feature>
<dbReference type="InterPro" id="IPR017853">
    <property type="entry name" value="GH"/>
</dbReference>
<dbReference type="Gene3D" id="3.10.50.10">
    <property type="match status" value="1"/>
</dbReference>
<evidence type="ECO:0000256" key="1">
    <source>
        <dbReference type="ARBA" id="ARBA00000822"/>
    </source>
</evidence>
<dbReference type="RefSeq" id="WP_231332789.1">
    <property type="nucleotide sequence ID" value="NZ_CP059572.1"/>
</dbReference>
<dbReference type="InterPro" id="IPR001579">
    <property type="entry name" value="Glyco_hydro_18_chit_AS"/>
</dbReference>
<dbReference type="InterPro" id="IPR001223">
    <property type="entry name" value="Glyco_hydro18_cat"/>
</dbReference>
<feature type="chain" id="PRO_5045344719" description="chitinase" evidence="11">
    <location>
        <begin position="25"/>
        <end position="756"/>
    </location>
</feature>
<dbReference type="SUPFAM" id="SSF54556">
    <property type="entry name" value="Chitinase insertion domain"/>
    <property type="match status" value="1"/>
</dbReference>
<keyword evidence="7 9" id="KW-0326">Glycosidase</keyword>
<comment type="catalytic activity">
    <reaction evidence="1">
        <text>Random endo-hydrolysis of N-acetyl-beta-D-glucosaminide (1-&gt;4)-beta-linkages in chitin and chitodextrins.</text>
        <dbReference type="EC" id="3.2.1.14"/>
    </reaction>
</comment>
<dbReference type="InterPro" id="IPR011583">
    <property type="entry name" value="Chitinase_II/V-like_cat"/>
</dbReference>
<evidence type="ECO:0000256" key="9">
    <source>
        <dbReference type="RuleBase" id="RU000489"/>
    </source>
</evidence>
<evidence type="ECO:0000256" key="7">
    <source>
        <dbReference type="ARBA" id="ARBA00023295"/>
    </source>
</evidence>
<evidence type="ECO:0000256" key="6">
    <source>
        <dbReference type="ARBA" id="ARBA00023277"/>
    </source>
</evidence>
<keyword evidence="4 9" id="KW-0378">Hydrolase</keyword>
<protein>
    <recommendedName>
        <fullName evidence="3">chitinase</fullName>
        <ecNumber evidence="3">3.2.1.14</ecNumber>
    </recommendedName>
</protein>
<dbReference type="InterPro" id="IPR013783">
    <property type="entry name" value="Ig-like_fold"/>
</dbReference>
<gene>
    <name evidence="15" type="ORF">AGRA3207_000347</name>
</gene>
<dbReference type="Pfam" id="PF00704">
    <property type="entry name" value="Glyco_hydro_18"/>
    <property type="match status" value="1"/>
</dbReference>
<feature type="domain" description="Fibronectin type-III" evidence="12">
    <location>
        <begin position="240"/>
        <end position="325"/>
    </location>
</feature>
<evidence type="ECO:0000256" key="2">
    <source>
        <dbReference type="ARBA" id="ARBA00009121"/>
    </source>
</evidence>
<feature type="domain" description="GH18" evidence="14">
    <location>
        <begin position="330"/>
        <end position="756"/>
    </location>
</feature>
<dbReference type="Gene3D" id="2.60.40.10">
    <property type="entry name" value="Immunoglobulins"/>
    <property type="match status" value="2"/>
</dbReference>
<dbReference type="Pfam" id="PF00041">
    <property type="entry name" value="fn3"/>
    <property type="match status" value="2"/>
</dbReference>
<comment type="similarity">
    <text evidence="2">Belongs to the glycosyl hydrolase 18 family. Chitinase class II subfamily.</text>
</comment>
<dbReference type="CDD" id="cd00063">
    <property type="entry name" value="FN3"/>
    <property type="match status" value="2"/>
</dbReference>
<evidence type="ECO:0000256" key="10">
    <source>
        <dbReference type="SAM" id="MobiDB-lite"/>
    </source>
</evidence>
<dbReference type="PROSITE" id="PS51910">
    <property type="entry name" value="GH18_2"/>
    <property type="match status" value="1"/>
</dbReference>
<evidence type="ECO:0000256" key="4">
    <source>
        <dbReference type="ARBA" id="ARBA00022801"/>
    </source>
</evidence>
<evidence type="ECO:0000313" key="15">
    <source>
        <dbReference type="EMBL" id="QXJ19761.1"/>
    </source>
</evidence>
<evidence type="ECO:0000256" key="11">
    <source>
        <dbReference type="SAM" id="SignalP"/>
    </source>
</evidence>
<dbReference type="Pfam" id="PF00553">
    <property type="entry name" value="CBM_2"/>
    <property type="match status" value="1"/>
</dbReference>
<dbReference type="InterPro" id="IPR050314">
    <property type="entry name" value="Glycosyl_Hydrlase_18"/>
</dbReference>
<dbReference type="PROSITE" id="PS01095">
    <property type="entry name" value="GH18_1"/>
    <property type="match status" value="1"/>
</dbReference>
<dbReference type="SMART" id="SM00636">
    <property type="entry name" value="Glyco_18"/>
    <property type="match status" value="1"/>
</dbReference>
<organism evidence="15 16">
    <name type="scientific">Actinomadura graeca</name>
    <dbReference type="NCBI Taxonomy" id="2750812"/>
    <lineage>
        <taxon>Bacteria</taxon>
        <taxon>Bacillati</taxon>
        <taxon>Actinomycetota</taxon>
        <taxon>Actinomycetes</taxon>
        <taxon>Streptosporangiales</taxon>
        <taxon>Thermomonosporaceae</taxon>
        <taxon>Actinomadura</taxon>
    </lineage>
</organism>
<dbReference type="SUPFAM" id="SSF49384">
    <property type="entry name" value="Carbohydrate-binding domain"/>
    <property type="match status" value="1"/>
</dbReference>
<dbReference type="SMART" id="SM00060">
    <property type="entry name" value="FN3"/>
    <property type="match status" value="2"/>
</dbReference>
<dbReference type="Proteomes" id="UP001049518">
    <property type="component" value="Chromosome"/>
</dbReference>
<dbReference type="SUPFAM" id="SSF49265">
    <property type="entry name" value="Fibronectin type III"/>
    <property type="match status" value="1"/>
</dbReference>
<dbReference type="PROSITE" id="PS50853">
    <property type="entry name" value="FN3"/>
    <property type="match status" value="2"/>
</dbReference>
<evidence type="ECO:0000256" key="5">
    <source>
        <dbReference type="ARBA" id="ARBA00023024"/>
    </source>
</evidence>
<evidence type="ECO:0000256" key="3">
    <source>
        <dbReference type="ARBA" id="ARBA00012729"/>
    </source>
</evidence>
<dbReference type="InterPro" id="IPR003961">
    <property type="entry name" value="FN3_dom"/>
</dbReference>
<name>A0ABX8QM38_9ACTN</name>
<dbReference type="InterPro" id="IPR012291">
    <property type="entry name" value="CBM2_carb-bd_dom_sf"/>
</dbReference>
<keyword evidence="8" id="KW-0624">Polysaccharide degradation</keyword>
<accession>A0ABX8QM38</accession>
<dbReference type="Gene3D" id="2.60.40.290">
    <property type="match status" value="1"/>
</dbReference>
<reference evidence="15" key="1">
    <citation type="submission" date="2020-07" db="EMBL/GenBank/DDBJ databases">
        <authorList>
            <person name="Tarantini F.S."/>
            <person name="Hong K.W."/>
            <person name="Chan K.G."/>
        </authorList>
    </citation>
    <scope>NUCLEOTIDE SEQUENCE</scope>
    <source>
        <strain evidence="15">32-07</strain>
    </source>
</reference>
<proteinExistence type="inferred from homology"/>